<sequence length="187" mass="20092">MLFSTRTARPADAEALSDIAAATFALASPADASAKALNAYIRNNLQPEHFCLQLISRAKQLRVLEHDGVVVGYTLIDKAAKALDIEAADGLAELSRCYVLPEHHGNGAAQLLLDDTLAAFGGAIRLTVNEQNARAIRFYQRNGFRQVGEAVFVCGSERHRDWVMVRPAEASLDGEGAITSSAATSPR</sequence>
<keyword evidence="5" id="KW-1185">Reference proteome</keyword>
<evidence type="ECO:0000313" key="4">
    <source>
        <dbReference type="EMBL" id="MBV6290224.1"/>
    </source>
</evidence>
<organism evidence="4 5">
    <name type="scientific">Pseudomonas aegrilactucae</name>
    <dbReference type="NCBI Taxonomy" id="2854028"/>
    <lineage>
        <taxon>Bacteria</taxon>
        <taxon>Pseudomonadati</taxon>
        <taxon>Pseudomonadota</taxon>
        <taxon>Gammaproteobacteria</taxon>
        <taxon>Pseudomonadales</taxon>
        <taxon>Pseudomonadaceae</taxon>
        <taxon>Pseudomonas</taxon>
    </lineage>
</organism>
<proteinExistence type="predicted"/>
<dbReference type="InterPro" id="IPR050680">
    <property type="entry name" value="YpeA/RimI_acetyltransf"/>
</dbReference>
<dbReference type="EMBL" id="JAHTBI010000120">
    <property type="protein sequence ID" value="MBV6290224.1"/>
    <property type="molecule type" value="Genomic_DNA"/>
</dbReference>
<dbReference type="CDD" id="cd04301">
    <property type="entry name" value="NAT_SF"/>
    <property type="match status" value="1"/>
</dbReference>
<reference evidence="4" key="2">
    <citation type="journal article" date="2023" name="Plant Pathol.">
        <title>Dismantling and reorganizing Pseudomonas marginalis sensu#lato.</title>
        <authorList>
            <person name="Sawada H."/>
            <person name="Fujikawa T."/>
            <person name="Satou M."/>
        </authorList>
    </citation>
    <scope>NUCLEOTIDE SEQUENCE</scope>
    <source>
        <strain evidence="4">MAFF 301350</strain>
    </source>
</reference>
<name>A0A9Q3AG63_9PSED</name>
<comment type="caution">
    <text evidence="4">The sequence shown here is derived from an EMBL/GenBank/DDBJ whole genome shotgun (WGS) entry which is preliminary data.</text>
</comment>
<dbReference type="Pfam" id="PF00583">
    <property type="entry name" value="Acetyltransf_1"/>
    <property type="match status" value="1"/>
</dbReference>
<protein>
    <submittedName>
        <fullName evidence="4">GNAT family N-acetyltransferase</fullName>
    </submittedName>
</protein>
<evidence type="ECO:0000256" key="2">
    <source>
        <dbReference type="ARBA" id="ARBA00023315"/>
    </source>
</evidence>
<evidence type="ECO:0000259" key="3">
    <source>
        <dbReference type="PROSITE" id="PS51186"/>
    </source>
</evidence>
<dbReference type="PROSITE" id="PS51186">
    <property type="entry name" value="GNAT"/>
    <property type="match status" value="1"/>
</dbReference>
<dbReference type="AlphaFoldDB" id="A0A9Q3AG63"/>
<evidence type="ECO:0000313" key="5">
    <source>
        <dbReference type="Proteomes" id="UP001106592"/>
    </source>
</evidence>
<dbReference type="PANTHER" id="PTHR43420:SF47">
    <property type="entry name" value="N-ACETYLTRANSFERASE DOMAIN-CONTAINING PROTEIN"/>
    <property type="match status" value="1"/>
</dbReference>
<keyword evidence="1" id="KW-0808">Transferase</keyword>
<accession>A0A9Q3AG63</accession>
<reference evidence="4" key="1">
    <citation type="journal article" date="2022" name="Int. J. Syst. Evol. Microbiol.">
        <title>Pseudomonas aegrilactucae sp. nov. and Pseudomonas morbosilactucae sp. nov., pathogens causing bacterial rot of lettuce in Japan.</title>
        <authorList>
            <person name="Sawada H."/>
            <person name="Fujikawa T."/>
            <person name="Satou M."/>
        </authorList>
    </citation>
    <scope>NUCLEOTIDE SEQUENCE</scope>
    <source>
        <strain evidence="4">MAFF 301350</strain>
    </source>
</reference>
<dbReference type="GO" id="GO:0016747">
    <property type="term" value="F:acyltransferase activity, transferring groups other than amino-acyl groups"/>
    <property type="evidence" value="ECO:0007669"/>
    <property type="project" value="InterPro"/>
</dbReference>
<feature type="domain" description="N-acetyltransferase" evidence="3">
    <location>
        <begin position="3"/>
        <end position="169"/>
    </location>
</feature>
<gene>
    <name evidence="4" type="ORF">KUO17_24930</name>
</gene>
<dbReference type="RefSeq" id="WP_217978224.1">
    <property type="nucleotide sequence ID" value="NZ_JAHTBI010000120.1"/>
</dbReference>
<dbReference type="InterPro" id="IPR000182">
    <property type="entry name" value="GNAT_dom"/>
</dbReference>
<dbReference type="PANTHER" id="PTHR43420">
    <property type="entry name" value="ACETYLTRANSFERASE"/>
    <property type="match status" value="1"/>
</dbReference>
<dbReference type="Proteomes" id="UP001106592">
    <property type="component" value="Unassembled WGS sequence"/>
</dbReference>
<keyword evidence="2" id="KW-0012">Acyltransferase</keyword>
<evidence type="ECO:0000256" key="1">
    <source>
        <dbReference type="ARBA" id="ARBA00022679"/>
    </source>
</evidence>